<dbReference type="GeneID" id="37037861"/>
<gene>
    <name evidence="9" type="ORF">IE81DRAFT_346046</name>
</gene>
<feature type="compositionally biased region" description="Low complexity" evidence="7">
    <location>
        <begin position="20"/>
        <end position="35"/>
    </location>
</feature>
<dbReference type="PANTHER" id="PTHR14189:SF0">
    <property type="entry name" value="PROTEIN PHOSPHATASE METHYLESTERASE 1"/>
    <property type="match status" value="1"/>
</dbReference>
<dbReference type="OrthoDB" id="194865at2759"/>
<proteinExistence type="inferred from homology"/>
<dbReference type="InParanoid" id="A0A316W2U7"/>
<feature type="compositionally biased region" description="Acidic residues" evidence="7">
    <location>
        <begin position="428"/>
        <end position="443"/>
    </location>
</feature>
<dbReference type="InterPro" id="IPR029058">
    <property type="entry name" value="AB_hydrolase_fold"/>
</dbReference>
<dbReference type="GO" id="GO:0051723">
    <property type="term" value="F:protein methylesterase activity"/>
    <property type="evidence" value="ECO:0007669"/>
    <property type="project" value="UniProtKB-EC"/>
</dbReference>
<feature type="region of interest" description="Disordered" evidence="7">
    <location>
        <begin position="408"/>
        <end position="472"/>
    </location>
</feature>
<feature type="compositionally biased region" description="Low complexity" evidence="7">
    <location>
        <begin position="67"/>
        <end position="76"/>
    </location>
</feature>
<feature type="region of interest" description="Disordered" evidence="7">
    <location>
        <begin position="14"/>
        <end position="98"/>
    </location>
</feature>
<evidence type="ECO:0000256" key="1">
    <source>
        <dbReference type="ARBA" id="ARBA00008645"/>
    </source>
</evidence>
<feature type="compositionally biased region" description="Polar residues" evidence="7">
    <location>
        <begin position="453"/>
        <end position="467"/>
    </location>
</feature>
<evidence type="ECO:0000256" key="5">
    <source>
        <dbReference type="ARBA" id="ARBA00022801"/>
    </source>
</evidence>
<organism evidence="9 10">
    <name type="scientific">Ceraceosorus guamensis</name>
    <dbReference type="NCBI Taxonomy" id="1522189"/>
    <lineage>
        <taxon>Eukaryota</taxon>
        <taxon>Fungi</taxon>
        <taxon>Dikarya</taxon>
        <taxon>Basidiomycota</taxon>
        <taxon>Ustilaginomycotina</taxon>
        <taxon>Exobasidiomycetes</taxon>
        <taxon>Ceraceosorales</taxon>
        <taxon>Ceraceosoraceae</taxon>
        <taxon>Ceraceosorus</taxon>
    </lineage>
</organism>
<keyword evidence="5 9" id="KW-0378">Hydrolase</keyword>
<evidence type="ECO:0000313" key="10">
    <source>
        <dbReference type="Proteomes" id="UP000245783"/>
    </source>
</evidence>
<evidence type="ECO:0000256" key="3">
    <source>
        <dbReference type="ARBA" id="ARBA00020672"/>
    </source>
</evidence>
<dbReference type="Pfam" id="PF12697">
    <property type="entry name" value="Abhydrolase_6"/>
    <property type="match status" value="1"/>
</dbReference>
<feature type="domain" description="AB hydrolase-1" evidence="8">
    <location>
        <begin position="216"/>
        <end position="554"/>
    </location>
</feature>
<dbReference type="RefSeq" id="XP_025371270.1">
    <property type="nucleotide sequence ID" value="XM_025515991.1"/>
</dbReference>
<dbReference type="STRING" id="1522189.A0A316W2U7"/>
<protein>
    <recommendedName>
        <fullName evidence="3">Protein phosphatase methylesterase 1</fullName>
        <ecNumber evidence="2">3.1.1.89</ecNumber>
    </recommendedName>
</protein>
<dbReference type="FunCoup" id="A0A316W2U7">
    <property type="interactions" value="474"/>
</dbReference>
<dbReference type="EC" id="3.1.1.89" evidence="2"/>
<feature type="region of interest" description="Disordered" evidence="7">
    <location>
        <begin position="591"/>
        <end position="616"/>
    </location>
</feature>
<evidence type="ECO:0000313" key="9">
    <source>
        <dbReference type="EMBL" id="PWN44110.1"/>
    </source>
</evidence>
<evidence type="ECO:0000256" key="7">
    <source>
        <dbReference type="SAM" id="MobiDB-lite"/>
    </source>
</evidence>
<accession>A0A316W2U7</accession>
<keyword evidence="10" id="KW-1185">Reference proteome</keyword>
<evidence type="ECO:0000256" key="6">
    <source>
        <dbReference type="ARBA" id="ARBA00049203"/>
    </source>
</evidence>
<dbReference type="EMBL" id="KZ819364">
    <property type="protein sequence ID" value="PWN44110.1"/>
    <property type="molecule type" value="Genomic_DNA"/>
</dbReference>
<comment type="similarity">
    <text evidence="1">Belongs to the AB hydrolase superfamily.</text>
</comment>
<sequence length="616" mass="64571">MSDLRQALLKDRIARLPHLPAISPSAAAGTSSSGADPTQPGLGALREEVGASRTASVSTGMPPPPSQSLLGSSFQPAASDKSDASSMPSRGKMRKAMSQVDYSPLSAKGCFEQALEIELDVPAHADKLTGISSGDVAKASFRVYYTPPIVEQEGHETKQTASRKVQGSAASKAQTSFMDANLDDLQPIVAGDENEDVPGSSSAAGCPQVKDNGTVFVLIHGAGYSALSFALVAKAIKRLTQGKAGVLAVDCRGHGRTSMDFDASPAHSMPTSGHTLDMSLNTIALDLARVIGSLFQTPEGTPGLVLVGHSMGGSVAVEVASLLTRTTPPHPTDDSSASTSYVLPASKIQGVAVLDVVEGTAVAALDSMKHIILSYPSGFDSVEDAIRWHVESGTVINPDSARRSVPSLLKKNDGVADSAVPSQMTGIAEDDEEGQEEAVEELSESVRPELQPDGTSLAQETTLPSSKTSRRKTRPPAWVWVHDLLATSPFWSGWFTGLSSKFLSVRAPRLLLLAGTDRLDKELMIGQMQGKYQLAVFPEVGHSLQEDAPERTAQTLVEFWKKSNAPPPISSLSKFKPGILPGAAPATFVPPPPFGRASASAGQVGPSAKTFGPAQR</sequence>
<comment type="catalytic activity">
    <reaction evidence="6">
        <text>[phosphatase 2A protein]-C-terminal L-leucine methyl ester + H2O = [phosphatase 2A protein]-C-terminal L-leucine + methanol + H(+)</text>
        <dbReference type="Rhea" id="RHEA:48548"/>
        <dbReference type="Rhea" id="RHEA-COMP:12134"/>
        <dbReference type="Rhea" id="RHEA-COMP:12135"/>
        <dbReference type="ChEBI" id="CHEBI:15377"/>
        <dbReference type="ChEBI" id="CHEBI:15378"/>
        <dbReference type="ChEBI" id="CHEBI:17790"/>
        <dbReference type="ChEBI" id="CHEBI:90516"/>
        <dbReference type="ChEBI" id="CHEBI:90517"/>
        <dbReference type="EC" id="3.1.1.89"/>
    </reaction>
</comment>
<keyword evidence="4" id="KW-0719">Serine esterase</keyword>
<dbReference type="Gene3D" id="3.40.50.1820">
    <property type="entry name" value="alpha/beta hydrolase"/>
    <property type="match status" value="1"/>
</dbReference>
<reference evidence="9 10" key="1">
    <citation type="journal article" date="2018" name="Mol. Biol. Evol.">
        <title>Broad Genomic Sampling Reveals a Smut Pathogenic Ancestry of the Fungal Clade Ustilaginomycotina.</title>
        <authorList>
            <person name="Kijpornyongpan T."/>
            <person name="Mondo S.J."/>
            <person name="Barry K."/>
            <person name="Sandor L."/>
            <person name="Lee J."/>
            <person name="Lipzen A."/>
            <person name="Pangilinan J."/>
            <person name="LaButti K."/>
            <person name="Hainaut M."/>
            <person name="Henrissat B."/>
            <person name="Grigoriev I.V."/>
            <person name="Spatafora J.W."/>
            <person name="Aime M.C."/>
        </authorList>
    </citation>
    <scope>NUCLEOTIDE SEQUENCE [LARGE SCALE GENOMIC DNA]</scope>
    <source>
        <strain evidence="9 10">MCA 4658</strain>
    </source>
</reference>
<evidence type="ECO:0000256" key="2">
    <source>
        <dbReference type="ARBA" id="ARBA00013111"/>
    </source>
</evidence>
<dbReference type="PANTHER" id="PTHR14189">
    <property type="entry name" value="PROTEIN PHOSPHATASE METHYLESTERASE-1 RELATED"/>
    <property type="match status" value="1"/>
</dbReference>
<dbReference type="InterPro" id="IPR016812">
    <property type="entry name" value="PPase_methylesterase_euk"/>
</dbReference>
<evidence type="ECO:0000259" key="8">
    <source>
        <dbReference type="Pfam" id="PF12697"/>
    </source>
</evidence>
<evidence type="ECO:0000256" key="4">
    <source>
        <dbReference type="ARBA" id="ARBA00022487"/>
    </source>
</evidence>
<dbReference type="Proteomes" id="UP000245783">
    <property type="component" value="Unassembled WGS sequence"/>
</dbReference>
<dbReference type="InterPro" id="IPR000073">
    <property type="entry name" value="AB_hydrolase_1"/>
</dbReference>
<dbReference type="SUPFAM" id="SSF53474">
    <property type="entry name" value="alpha/beta-Hydrolases"/>
    <property type="match status" value="1"/>
</dbReference>
<name>A0A316W2U7_9BASI</name>
<dbReference type="AlphaFoldDB" id="A0A316W2U7"/>